<dbReference type="Proteomes" id="UP000887579">
    <property type="component" value="Unplaced"/>
</dbReference>
<evidence type="ECO:0000313" key="2">
    <source>
        <dbReference type="WBParaSite" id="ES5_v2.g7027.t1"/>
    </source>
</evidence>
<proteinExistence type="predicted"/>
<dbReference type="WBParaSite" id="ES5_v2.g7027.t1">
    <property type="protein sequence ID" value="ES5_v2.g7027.t1"/>
    <property type="gene ID" value="ES5_v2.g7027"/>
</dbReference>
<name>A0AC34GR28_9BILA</name>
<protein>
    <submittedName>
        <fullName evidence="2">Small-subunit processome Utp12 domain-containing protein</fullName>
    </submittedName>
</protein>
<sequence length="1107" mass="125612">MATKEHCLYEKADIVFGLQPWENFSDFTDLVDLHAKKYSWNKPSKVSSSSFLKLNQESEEQHELKRSESANNSTLSLHIAAYENSTEADSGGREKEGSKSKHAKTTVIKTWDILKQDFNSSSSFVQNPFEFPRQQGDRSNYPEVMQFRASQQLRNPNEKMGLTKDYQRYTCAGVCNVVNSSNGMIQAVDKVICAASACECINFYNLRTGEMANQIRRDNHQVTAFKFSPNKRFLAIGYDDGEVHLYDRKNDDNNKPIIFDGHKRGINTLAFSHDGFTLASGGKDSLIILWDVLNESGKYRLNGHTDSVTQLQFTVDDKCLVSSSKDTSVRFWDVSSHSCFYTISESISEIYGFALIKNDQLLVVGSAEVELIVYELNWLNQFKDETESENNENKKNQAKKPKLVHEPLVGSDLIEEDNDQGNTIVRSKQRGRLIRQAKGRALQLAVSPDEAVICVLGGDTIMDIFRVYDNDEAKKRLAKKLRKAKRKLETKDDEEEKITEAEISKDVTVFISRIGEYRSSSKLKWIDYTGEFSKKDENARQYRIYGMQSNNTLHGITVSVDFKSNEVQAESLANLDKRGHRSDVRCFAVAENNRTFVSGSADSAIIWDLNSLLPINRLEAEEMKDIISAFYVPGDKYIVFGSKDGSLFIFELATCELIKEYKKAHEGGIWSIVGLPNKTGFVTVGSDKRAHFWEYQMVTEIGNARVLKLNQTHSTELEDEILCATISPNGRFIIFGLLNFTARVHYLDSLKFFLSLYGHSLPVMCLDVDIESKLVVTGSSDKGCKIWGLDFGDCHKSLYGHSDAVTAVKFNKSYEEKLFFSAGKDGKIIQWDAVKFRKIQILDGHFAEIRDLAFTHDGKTLISASHDKSIRIWEESEELVILSEQENAEIEKDYLEKMVDAEDIIPGEGKDAEADLATKKSVETIKGAETILEAIEIIRTQKREKEVNPRHADHPLIAAYGSTSHEHFILDAIHRIRPAHLERSLLMVPFGYVPEIVKSLSKCIQDHYRIELSTRILLFLFKIHHNYISKSIHLFPLIDDLRLRIPAEIEEVRDKISFNSAALKLLKLQLEDRDNVKIFKDVSQIDGKGKKSKKKPGERAALVRAKV</sequence>
<reference evidence="2" key="1">
    <citation type="submission" date="2022-11" db="UniProtKB">
        <authorList>
            <consortium name="WormBaseParasite"/>
        </authorList>
    </citation>
    <scope>IDENTIFICATION</scope>
</reference>
<evidence type="ECO:0000313" key="1">
    <source>
        <dbReference type="Proteomes" id="UP000887579"/>
    </source>
</evidence>
<accession>A0AC34GR28</accession>
<organism evidence="1 2">
    <name type="scientific">Panagrolaimus sp. ES5</name>
    <dbReference type="NCBI Taxonomy" id="591445"/>
    <lineage>
        <taxon>Eukaryota</taxon>
        <taxon>Metazoa</taxon>
        <taxon>Ecdysozoa</taxon>
        <taxon>Nematoda</taxon>
        <taxon>Chromadorea</taxon>
        <taxon>Rhabditida</taxon>
        <taxon>Tylenchina</taxon>
        <taxon>Panagrolaimomorpha</taxon>
        <taxon>Panagrolaimoidea</taxon>
        <taxon>Panagrolaimidae</taxon>
        <taxon>Panagrolaimus</taxon>
    </lineage>
</organism>